<dbReference type="GO" id="GO:0034625">
    <property type="term" value="P:fatty acid elongation, monounsaturated fatty acid"/>
    <property type="evidence" value="ECO:0007669"/>
    <property type="project" value="TreeGrafter"/>
</dbReference>
<organism evidence="14">
    <name type="scientific">Brugia pahangi</name>
    <name type="common">Filarial nematode worm</name>
    <dbReference type="NCBI Taxonomy" id="6280"/>
    <lineage>
        <taxon>Eukaryota</taxon>
        <taxon>Metazoa</taxon>
        <taxon>Ecdysozoa</taxon>
        <taxon>Nematoda</taxon>
        <taxon>Chromadorea</taxon>
        <taxon>Rhabditida</taxon>
        <taxon>Spirurina</taxon>
        <taxon>Spiruromorpha</taxon>
        <taxon>Filarioidea</taxon>
        <taxon>Onchocercidae</taxon>
        <taxon>Brugia</taxon>
    </lineage>
</organism>
<gene>
    <name evidence="12" type="ORF">BPAG_LOCUS8555</name>
</gene>
<dbReference type="GO" id="GO:0030148">
    <property type="term" value="P:sphingolipid biosynthetic process"/>
    <property type="evidence" value="ECO:0007669"/>
    <property type="project" value="TreeGrafter"/>
</dbReference>
<dbReference type="GO" id="GO:0019367">
    <property type="term" value="P:fatty acid elongation, saturated fatty acid"/>
    <property type="evidence" value="ECO:0007669"/>
    <property type="project" value="TreeGrafter"/>
</dbReference>
<dbReference type="STRING" id="6280.A0A0N4TJU9"/>
<comment type="catalytic activity">
    <reaction evidence="11">
        <text>a very-long-chain acyl-CoA + malonyl-CoA + H(+) = a very-long-chain 3-oxoacyl-CoA + CO2 + CoA</text>
        <dbReference type="Rhea" id="RHEA:32727"/>
        <dbReference type="ChEBI" id="CHEBI:15378"/>
        <dbReference type="ChEBI" id="CHEBI:16526"/>
        <dbReference type="ChEBI" id="CHEBI:57287"/>
        <dbReference type="ChEBI" id="CHEBI:57384"/>
        <dbReference type="ChEBI" id="CHEBI:90725"/>
        <dbReference type="ChEBI" id="CHEBI:90736"/>
        <dbReference type="EC" id="2.3.1.199"/>
    </reaction>
</comment>
<dbReference type="UniPathway" id="UPA00094"/>
<keyword evidence="5 11" id="KW-0812">Transmembrane</keyword>
<comment type="subcellular location">
    <subcellularLocation>
        <location evidence="1">Membrane</location>
        <topology evidence="1">Multi-pass membrane protein</topology>
    </subcellularLocation>
</comment>
<feature type="transmembrane region" description="Helical" evidence="11">
    <location>
        <begin position="209"/>
        <end position="227"/>
    </location>
</feature>
<feature type="transmembrane region" description="Helical" evidence="11">
    <location>
        <begin position="278"/>
        <end position="296"/>
    </location>
</feature>
<reference evidence="12 13" key="2">
    <citation type="submission" date="2018-11" db="EMBL/GenBank/DDBJ databases">
        <authorList>
            <consortium name="Pathogen Informatics"/>
        </authorList>
    </citation>
    <scope>NUCLEOTIDE SEQUENCE [LARGE SCALE GENOMIC DNA]</scope>
</reference>
<comment type="similarity">
    <text evidence="11">Belongs to the ELO family.</text>
</comment>
<evidence type="ECO:0000256" key="10">
    <source>
        <dbReference type="ARBA" id="ARBA00023160"/>
    </source>
</evidence>
<evidence type="ECO:0000256" key="7">
    <source>
        <dbReference type="ARBA" id="ARBA00022989"/>
    </source>
</evidence>
<keyword evidence="6 11" id="KW-0276">Fatty acid metabolism</keyword>
<evidence type="ECO:0000256" key="9">
    <source>
        <dbReference type="ARBA" id="ARBA00023136"/>
    </source>
</evidence>
<keyword evidence="10 11" id="KW-0275">Fatty acid biosynthesis</keyword>
<evidence type="ECO:0000313" key="14">
    <source>
        <dbReference type="WBParaSite" id="BPAG_0000859301-mRNA-1"/>
    </source>
</evidence>
<dbReference type="PROSITE" id="PS01188">
    <property type="entry name" value="ELO"/>
    <property type="match status" value="1"/>
</dbReference>
<dbReference type="PANTHER" id="PTHR11157:SF17">
    <property type="entry name" value="ELONGATION OF VERY LONG CHAIN FATTY ACIDS PROTEIN 6"/>
    <property type="match status" value="1"/>
</dbReference>
<evidence type="ECO:0000313" key="13">
    <source>
        <dbReference type="Proteomes" id="UP000278627"/>
    </source>
</evidence>
<keyword evidence="13" id="KW-1185">Reference proteome</keyword>
<dbReference type="GO" id="GO:0042761">
    <property type="term" value="P:very long-chain fatty acid biosynthetic process"/>
    <property type="evidence" value="ECO:0007669"/>
    <property type="project" value="TreeGrafter"/>
</dbReference>
<reference evidence="14" key="1">
    <citation type="submission" date="2017-02" db="UniProtKB">
        <authorList>
            <consortium name="WormBaseParasite"/>
        </authorList>
    </citation>
    <scope>IDENTIFICATION</scope>
</reference>
<keyword evidence="4 11" id="KW-0808">Transferase</keyword>
<dbReference type="GO" id="GO:0034626">
    <property type="term" value="P:fatty acid elongation, polyunsaturated fatty acid"/>
    <property type="evidence" value="ECO:0007669"/>
    <property type="project" value="TreeGrafter"/>
</dbReference>
<name>A0A0N4TJU9_BRUPA</name>
<comment type="pathway">
    <text evidence="2">Lipid metabolism; fatty acid biosynthesis.</text>
</comment>
<dbReference type="GO" id="GO:0009922">
    <property type="term" value="F:fatty acid elongase activity"/>
    <property type="evidence" value="ECO:0007669"/>
    <property type="project" value="UniProtKB-EC"/>
</dbReference>
<feature type="transmembrane region" description="Helical" evidence="11">
    <location>
        <begin position="303"/>
        <end position="326"/>
    </location>
</feature>
<feature type="transmembrane region" description="Helical" evidence="11">
    <location>
        <begin position="108"/>
        <end position="127"/>
    </location>
</feature>
<dbReference type="Pfam" id="PF01151">
    <property type="entry name" value="ELO"/>
    <property type="match status" value="1"/>
</dbReference>
<evidence type="ECO:0000256" key="11">
    <source>
        <dbReference type="RuleBase" id="RU361115"/>
    </source>
</evidence>
<keyword evidence="9 11" id="KW-0472">Membrane</keyword>
<keyword evidence="3 11" id="KW-0444">Lipid biosynthesis</keyword>
<dbReference type="AlphaFoldDB" id="A0A0N4TJU9"/>
<feature type="transmembrane region" description="Helical" evidence="11">
    <location>
        <begin position="181"/>
        <end position="197"/>
    </location>
</feature>
<dbReference type="PANTHER" id="PTHR11157">
    <property type="entry name" value="FATTY ACID ACYL TRANSFERASE-RELATED"/>
    <property type="match status" value="1"/>
</dbReference>
<protein>
    <recommendedName>
        <fullName evidence="11">Elongation of very long chain fatty acids protein</fullName>
        <ecNumber evidence="11">2.3.1.199</ecNumber>
    </recommendedName>
    <alternativeName>
        <fullName evidence="11">Very-long-chain 3-oxoacyl-CoA synthase</fullName>
    </alternativeName>
</protein>
<dbReference type="Proteomes" id="UP000278627">
    <property type="component" value="Unassembled WGS sequence"/>
</dbReference>
<evidence type="ECO:0000256" key="5">
    <source>
        <dbReference type="ARBA" id="ARBA00022692"/>
    </source>
</evidence>
<evidence type="ECO:0000256" key="1">
    <source>
        <dbReference type="ARBA" id="ARBA00004141"/>
    </source>
</evidence>
<evidence type="ECO:0000256" key="6">
    <source>
        <dbReference type="ARBA" id="ARBA00022832"/>
    </source>
</evidence>
<evidence type="ECO:0000256" key="8">
    <source>
        <dbReference type="ARBA" id="ARBA00023098"/>
    </source>
</evidence>
<evidence type="ECO:0000313" key="12">
    <source>
        <dbReference type="EMBL" id="VDN89741.1"/>
    </source>
</evidence>
<feature type="transmembrane region" description="Helical" evidence="11">
    <location>
        <begin position="38"/>
        <end position="56"/>
    </location>
</feature>
<evidence type="ECO:0000256" key="2">
    <source>
        <dbReference type="ARBA" id="ARBA00005194"/>
    </source>
</evidence>
<dbReference type="InterPro" id="IPR002076">
    <property type="entry name" value="ELO_fam"/>
</dbReference>
<feature type="transmembrane region" description="Helical" evidence="11">
    <location>
        <begin position="239"/>
        <end position="258"/>
    </location>
</feature>
<dbReference type="EMBL" id="UZAD01013136">
    <property type="protein sequence ID" value="VDN89741.1"/>
    <property type="molecule type" value="Genomic_DNA"/>
</dbReference>
<dbReference type="GO" id="GO:0005789">
    <property type="term" value="C:endoplasmic reticulum membrane"/>
    <property type="evidence" value="ECO:0007669"/>
    <property type="project" value="TreeGrafter"/>
</dbReference>
<dbReference type="InterPro" id="IPR030457">
    <property type="entry name" value="ELO_CS"/>
</dbReference>
<keyword evidence="7 11" id="KW-1133">Transmembrane helix</keyword>
<proteinExistence type="inferred from homology"/>
<evidence type="ECO:0000256" key="3">
    <source>
        <dbReference type="ARBA" id="ARBA00022516"/>
    </source>
</evidence>
<dbReference type="WBParaSite" id="BPAG_0000859301-mRNA-1">
    <property type="protein sequence ID" value="BPAG_0000859301-mRNA-1"/>
    <property type="gene ID" value="BPAG_0000859301"/>
</dbReference>
<evidence type="ECO:0000256" key="4">
    <source>
        <dbReference type="ARBA" id="ARBA00022679"/>
    </source>
</evidence>
<accession>A0A0N4TJU9</accession>
<sequence>MARWEYWPYYGLENYLYTMPFEAKFNMMESTKWMQENWFHSITSSIAYVISIYIGQKVHFLYFSRFEIFMTFSLSSLRNVHSVDWLIINCGLLQLMESRKPFCLDNLLIAWNFGLALFSLLGVCRMTPELLWSVRENSFEYSICTASFAQGVTGFWTEMFALSKVAEFGDTVFIVLRKRPLLFLHWYHHVTVLVYTWHAYKDHTASGRWFIWMNYTVHAFMYTYYALRAMRKRLPKMAAMMVTILQILQMVGGVFIGINILRIKLSGRACQQTWSNLYFSFTIYFSYFLLFCNFFYCTYLKKVLFFFFLEIPHLKTFCISLIKPFIFPLIYS</sequence>
<keyword evidence="8 11" id="KW-0443">Lipid metabolism</keyword>
<dbReference type="EC" id="2.3.1.199" evidence="11"/>